<keyword evidence="3" id="KW-1185">Reference proteome</keyword>
<evidence type="ECO:0000313" key="2">
    <source>
        <dbReference type="EMBL" id="MDR5693303.1"/>
    </source>
</evidence>
<dbReference type="Proteomes" id="UP001260072">
    <property type="component" value="Unassembled WGS sequence"/>
</dbReference>
<reference evidence="3" key="1">
    <citation type="submission" date="2023-07" db="EMBL/GenBank/DDBJ databases">
        <title>Description of three actinobacteria isolated from air of manufacturing shop in a pharmaceutical factory.</title>
        <authorList>
            <person name="Zhang D.-F."/>
        </authorList>
    </citation>
    <scope>NUCLEOTIDE SEQUENCE [LARGE SCALE GENOMIC DNA]</scope>
    <source>
        <strain evidence="3">CCTCC AB 2011122</strain>
    </source>
</reference>
<dbReference type="EMBL" id="JAVKGS010000004">
    <property type="protein sequence ID" value="MDR5693303.1"/>
    <property type="molecule type" value="Genomic_DNA"/>
</dbReference>
<evidence type="ECO:0000259" key="1">
    <source>
        <dbReference type="SMART" id="SM00858"/>
    </source>
</evidence>
<gene>
    <name evidence="2" type="ORF">RH861_14610</name>
</gene>
<sequence length="210" mass="21422">MAVRSARRERGSTRVDPRLLIGLALVAGSSLGVWALVEALDDTREVLVAPATLTPGTRVEAASLRVESVRLGALADGYLAPDDLPEGGLVVVRTVQAGELLPAASVADRERADLAVVVVTSSRPLPGEVAPGALVDVWTAAEVERGAFEPPVVLVPGAEVAAVAESDGMMSTGGPTVELLIPREKTAALLEALAAGDAVDLVPATGAVRD</sequence>
<organism evidence="2 3">
    <name type="scientific">Agromyces indicus</name>
    <dbReference type="NCBI Taxonomy" id="758919"/>
    <lineage>
        <taxon>Bacteria</taxon>
        <taxon>Bacillati</taxon>
        <taxon>Actinomycetota</taxon>
        <taxon>Actinomycetes</taxon>
        <taxon>Micrococcales</taxon>
        <taxon>Microbacteriaceae</taxon>
        <taxon>Agromyces</taxon>
    </lineage>
</organism>
<dbReference type="Pfam" id="PF08666">
    <property type="entry name" value="SAF"/>
    <property type="match status" value="1"/>
</dbReference>
<feature type="domain" description="SAF" evidence="1">
    <location>
        <begin position="44"/>
        <end position="107"/>
    </location>
</feature>
<protein>
    <submittedName>
        <fullName evidence="2">SAF domain-containing protein</fullName>
    </submittedName>
</protein>
<dbReference type="InterPro" id="IPR013974">
    <property type="entry name" value="SAF"/>
</dbReference>
<evidence type="ECO:0000313" key="3">
    <source>
        <dbReference type="Proteomes" id="UP001260072"/>
    </source>
</evidence>
<dbReference type="SMART" id="SM00858">
    <property type="entry name" value="SAF"/>
    <property type="match status" value="1"/>
</dbReference>
<accession>A0ABU1FNG9</accession>
<proteinExistence type="predicted"/>
<name>A0ABU1FNG9_9MICO</name>
<comment type="caution">
    <text evidence="2">The sequence shown here is derived from an EMBL/GenBank/DDBJ whole genome shotgun (WGS) entry which is preliminary data.</text>
</comment>
<dbReference type="RefSeq" id="WP_310521600.1">
    <property type="nucleotide sequence ID" value="NZ_BAABBS010000003.1"/>
</dbReference>
<dbReference type="CDD" id="cd11614">
    <property type="entry name" value="SAF_CpaB_FlgA_like"/>
    <property type="match status" value="1"/>
</dbReference>